<accession>A0A194VLJ6</accession>
<keyword evidence="1" id="KW-0175">Coiled coil</keyword>
<gene>
    <name evidence="2" type="ORF">VM1G_11301</name>
</gene>
<keyword evidence="3" id="KW-1185">Reference proteome</keyword>
<dbReference type="SMR" id="A0A194VLJ6"/>
<evidence type="ECO:0000256" key="1">
    <source>
        <dbReference type="SAM" id="Coils"/>
    </source>
</evidence>
<evidence type="ECO:0000313" key="2">
    <source>
        <dbReference type="EMBL" id="KUI65046.1"/>
    </source>
</evidence>
<evidence type="ECO:0000313" key="3">
    <source>
        <dbReference type="Proteomes" id="UP000078559"/>
    </source>
</evidence>
<name>A0A194VLJ6_CYTMA</name>
<dbReference type="AlphaFoldDB" id="A0A194VLJ6"/>
<dbReference type="Proteomes" id="UP000078559">
    <property type="component" value="Chromosome 1"/>
</dbReference>
<reference evidence="2" key="1">
    <citation type="submission" date="2014-12" db="EMBL/GenBank/DDBJ databases">
        <title>Genome Sequence of Valsa Canker Pathogens Uncovers a Specific Adaption of Colonization on Woody Bark.</title>
        <authorList>
            <person name="Yin Z."/>
            <person name="Liu H."/>
            <person name="Gao X."/>
            <person name="Li Z."/>
            <person name="Song N."/>
            <person name="Ke X."/>
            <person name="Dai Q."/>
            <person name="Wu Y."/>
            <person name="Sun Y."/>
            <person name="Xu J.-R."/>
            <person name="Kang Z.K."/>
            <person name="Wang L."/>
            <person name="Huang L."/>
        </authorList>
    </citation>
    <scope>NUCLEOTIDE SEQUENCE [LARGE SCALE GENOMIC DNA]</scope>
    <source>
        <strain evidence="2">03-8</strain>
    </source>
</reference>
<sequence>MSDYSFILGVSSGNHKVDELNGILREQHALKRAIKESEKEKKKVNAFLDQTILDLRQRLYENGLLQKKYWREYS</sequence>
<organism evidence="2 3">
    <name type="scientific">Cytospora mali</name>
    <name type="common">Apple Valsa canker fungus</name>
    <name type="synonym">Valsa mali</name>
    <dbReference type="NCBI Taxonomy" id="578113"/>
    <lineage>
        <taxon>Eukaryota</taxon>
        <taxon>Fungi</taxon>
        <taxon>Dikarya</taxon>
        <taxon>Ascomycota</taxon>
        <taxon>Pezizomycotina</taxon>
        <taxon>Sordariomycetes</taxon>
        <taxon>Sordariomycetidae</taxon>
        <taxon>Diaporthales</taxon>
        <taxon>Cytosporaceae</taxon>
        <taxon>Cytospora</taxon>
    </lineage>
</organism>
<proteinExistence type="predicted"/>
<protein>
    <submittedName>
        <fullName evidence="2">Uncharacterized protein</fullName>
    </submittedName>
</protein>
<dbReference type="EMBL" id="CM003098">
    <property type="protein sequence ID" value="KUI65046.1"/>
    <property type="molecule type" value="Genomic_DNA"/>
</dbReference>
<feature type="coiled-coil region" evidence="1">
    <location>
        <begin position="20"/>
        <end position="50"/>
    </location>
</feature>